<dbReference type="PANTHER" id="PTHR35580">
    <property type="entry name" value="CELL SURFACE GLYCOPROTEIN (S-LAYER PROTEIN)-LIKE PROTEIN"/>
    <property type="match status" value="1"/>
</dbReference>
<dbReference type="SUPFAM" id="SSF101898">
    <property type="entry name" value="NHL repeat"/>
    <property type="match status" value="1"/>
</dbReference>
<dbReference type="KEGG" id="laj:A0128_08155"/>
<name>A0A1D7UW49_9LEPT</name>
<organism evidence="1 2">
    <name type="scientific">Leptospira tipperaryensis</name>
    <dbReference type="NCBI Taxonomy" id="2564040"/>
    <lineage>
        <taxon>Bacteria</taxon>
        <taxon>Pseudomonadati</taxon>
        <taxon>Spirochaetota</taxon>
        <taxon>Spirochaetia</taxon>
        <taxon>Leptospirales</taxon>
        <taxon>Leptospiraceae</taxon>
        <taxon>Leptospira</taxon>
    </lineage>
</organism>
<protein>
    <recommendedName>
        <fullName evidence="3">Beta-propeller repeat protein</fullName>
    </recommendedName>
</protein>
<dbReference type="EMBL" id="CP015217">
    <property type="protein sequence ID" value="AOP33816.1"/>
    <property type="molecule type" value="Genomic_DNA"/>
</dbReference>
<dbReference type="InterPro" id="IPR010620">
    <property type="entry name" value="SBBP_repeat"/>
</dbReference>
<dbReference type="Pfam" id="PF06739">
    <property type="entry name" value="SBBP"/>
    <property type="match status" value="4"/>
</dbReference>
<reference evidence="1 2" key="1">
    <citation type="submission" date="2016-04" db="EMBL/GenBank/DDBJ databases">
        <title>Complete genome seqeunce of Leptospira alstonii serovar Room22.</title>
        <authorList>
            <person name="Nally J.E."/>
            <person name="Bayles D.O."/>
            <person name="Hurley D."/>
            <person name="Fanning S."/>
            <person name="McMahon B.J."/>
            <person name="Arent Z."/>
        </authorList>
    </citation>
    <scope>NUCLEOTIDE SEQUENCE [LARGE SCALE GENOMIC DNA]</scope>
    <source>
        <strain evidence="1 2">GWTS #1</strain>
    </source>
</reference>
<dbReference type="Proteomes" id="UP000094197">
    <property type="component" value="Chromosome 1"/>
</dbReference>
<evidence type="ECO:0000313" key="2">
    <source>
        <dbReference type="Proteomes" id="UP000094197"/>
    </source>
</evidence>
<accession>A0A1D7UW49</accession>
<proteinExistence type="predicted"/>
<dbReference type="AlphaFoldDB" id="A0A1D7UW49"/>
<evidence type="ECO:0008006" key="3">
    <source>
        <dbReference type="Google" id="ProtNLM"/>
    </source>
</evidence>
<dbReference type="RefSeq" id="WP_069607048.1">
    <property type="nucleotide sequence ID" value="NZ_CP015217.1"/>
</dbReference>
<sequence>MNFRPTIFKNVLLILILTGTFLTCKHDKKEMDDLTLFSLVQLFSGITTPGPKAEWTRLLGQNSGLLKANSISSDQNNNVYVTGQASGNLDGQPLTGIYDLFVTKYNSSGSKQWTRLMGVAGDQTNASAIASDSSGSVYSVGTTNGALDGEVFDGSPDFADRDLFIVKFDSNGNKLWTRLLGIAAGGKAGATSAVTDSTGNIFVTGTSTSGLDGQTFGGGGNGYFIVKYNSTGTKQWTKLYAGPSPSAIAYDSTNGRIYLTFSTPGTPLNGVSATDFLLIQFDNNGNKLWTKQTGVPGKDTVSNALTLDNFGNIYITGSTNGNIDDQVESAQNATDLLIVKFDINGNRIWTRQLGFTIIGFDLSGKTAEGKGIVFDKNQNIYVTGYTTGNLDKQTHSDARNAKHNIFTTKFDLNGNKIWTSITGLKGFNCEASSITGDQLGHSYLTGFTESSLNGETFLGKPGFDYNLFIIKY</sequence>
<dbReference type="PANTHER" id="PTHR35580:SF1">
    <property type="entry name" value="PHYTASE-LIKE DOMAIN-CONTAINING PROTEIN"/>
    <property type="match status" value="1"/>
</dbReference>
<evidence type="ECO:0000313" key="1">
    <source>
        <dbReference type="EMBL" id="AOP33816.1"/>
    </source>
</evidence>
<dbReference type="OrthoDB" id="344059at2"/>
<keyword evidence="2" id="KW-1185">Reference proteome</keyword>
<gene>
    <name evidence="1" type="ORF">A0128_08155</name>
</gene>
<dbReference type="InterPro" id="IPR052918">
    <property type="entry name" value="Motility_Chemotaxis_Reg"/>
</dbReference>